<gene>
    <name evidence="12" type="primary">lon_1</name>
    <name evidence="12" type="ORF">NCTC10717_01343</name>
</gene>
<comment type="subcellular location">
    <subcellularLocation>
        <location evidence="1">Cytoplasm</location>
    </subcellularLocation>
</comment>
<dbReference type="InterPro" id="IPR020568">
    <property type="entry name" value="Ribosomal_Su5_D2-typ_SF"/>
</dbReference>
<comment type="similarity">
    <text evidence="9">Belongs to the peptidase S16 family.</text>
</comment>
<dbReference type="FunFam" id="3.40.50.300:FF:000021">
    <property type="entry name" value="Lon protease homolog"/>
    <property type="match status" value="1"/>
</dbReference>
<keyword evidence="13" id="KW-1185">Reference proteome</keyword>
<organism evidence="12 13">
    <name type="scientific">Suttonella indologenes</name>
    <dbReference type="NCBI Taxonomy" id="13276"/>
    <lineage>
        <taxon>Bacteria</taxon>
        <taxon>Pseudomonadati</taxon>
        <taxon>Pseudomonadota</taxon>
        <taxon>Gammaproteobacteria</taxon>
        <taxon>Cardiobacteriales</taxon>
        <taxon>Cardiobacteriaceae</taxon>
        <taxon>Suttonella</taxon>
    </lineage>
</organism>
<dbReference type="GO" id="GO:0005737">
    <property type="term" value="C:cytoplasm"/>
    <property type="evidence" value="ECO:0007669"/>
    <property type="project" value="UniProtKB-SubCell"/>
</dbReference>
<dbReference type="Gene3D" id="1.10.8.60">
    <property type="match status" value="1"/>
</dbReference>
<evidence type="ECO:0000256" key="3">
    <source>
        <dbReference type="ARBA" id="ARBA00022741"/>
    </source>
</evidence>
<keyword evidence="6" id="KW-0067">ATP-binding</keyword>
<dbReference type="GO" id="GO:0004252">
    <property type="term" value="F:serine-type endopeptidase activity"/>
    <property type="evidence" value="ECO:0007669"/>
    <property type="project" value="UniProtKB-UniRule"/>
</dbReference>
<keyword evidence="5 9" id="KW-0720">Serine protease</keyword>
<dbReference type="InterPro" id="IPR004815">
    <property type="entry name" value="Lon_bac/euk-typ"/>
</dbReference>
<evidence type="ECO:0000256" key="5">
    <source>
        <dbReference type="ARBA" id="ARBA00022825"/>
    </source>
</evidence>
<dbReference type="InterPro" id="IPR003593">
    <property type="entry name" value="AAA+_ATPase"/>
</dbReference>
<dbReference type="PRINTS" id="PR00830">
    <property type="entry name" value="ENDOLAPTASE"/>
</dbReference>
<dbReference type="InterPro" id="IPR027417">
    <property type="entry name" value="P-loop_NTPase"/>
</dbReference>
<evidence type="ECO:0000256" key="2">
    <source>
        <dbReference type="ARBA" id="ARBA00022670"/>
    </source>
</evidence>
<dbReference type="InterPro" id="IPR054594">
    <property type="entry name" value="Lon_lid"/>
</dbReference>
<keyword evidence="4 9" id="KW-0378">Hydrolase</keyword>
<dbReference type="Gene3D" id="3.30.230.10">
    <property type="match status" value="1"/>
</dbReference>
<dbReference type="InterPro" id="IPR008268">
    <property type="entry name" value="Peptidase_S16_AS"/>
</dbReference>
<comment type="catalytic activity">
    <reaction evidence="7 9">
        <text>Hydrolysis of proteins in presence of ATP.</text>
        <dbReference type="EC" id="3.4.21.53"/>
    </reaction>
</comment>
<feature type="coiled-coil region" evidence="10">
    <location>
        <begin position="18"/>
        <end position="82"/>
    </location>
</feature>
<evidence type="ECO:0000256" key="10">
    <source>
        <dbReference type="SAM" id="Coils"/>
    </source>
</evidence>
<dbReference type="Gene3D" id="1.20.58.1480">
    <property type="match status" value="1"/>
</dbReference>
<feature type="active site" evidence="9">
    <location>
        <position position="549"/>
    </location>
</feature>
<evidence type="ECO:0000259" key="11">
    <source>
        <dbReference type="PROSITE" id="PS51786"/>
    </source>
</evidence>
<keyword evidence="3" id="KW-0547">Nucleotide-binding</keyword>
<dbReference type="Proteomes" id="UP000254575">
    <property type="component" value="Unassembled WGS sequence"/>
</dbReference>
<accession>A0A380MXN5</accession>
<proteinExistence type="inferred from homology"/>
<protein>
    <recommendedName>
        <fullName evidence="8 9">endopeptidase La</fullName>
        <ecNumber evidence="8 9">3.4.21.53</ecNumber>
    </recommendedName>
</protein>
<evidence type="ECO:0000256" key="4">
    <source>
        <dbReference type="ARBA" id="ARBA00022801"/>
    </source>
</evidence>
<feature type="active site" evidence="9">
    <location>
        <position position="506"/>
    </location>
</feature>
<evidence type="ECO:0000313" key="13">
    <source>
        <dbReference type="Proteomes" id="UP000254575"/>
    </source>
</evidence>
<dbReference type="AlphaFoldDB" id="A0A380MXN5"/>
<evidence type="ECO:0000256" key="8">
    <source>
        <dbReference type="ARBA" id="ARBA00066743"/>
    </source>
</evidence>
<evidence type="ECO:0000256" key="9">
    <source>
        <dbReference type="PROSITE-ProRule" id="PRU01122"/>
    </source>
</evidence>
<dbReference type="Pfam" id="PF22667">
    <property type="entry name" value="Lon_lid"/>
    <property type="match status" value="1"/>
</dbReference>
<dbReference type="GO" id="GO:0030163">
    <property type="term" value="P:protein catabolic process"/>
    <property type="evidence" value="ECO:0007669"/>
    <property type="project" value="InterPro"/>
</dbReference>
<dbReference type="SMART" id="SM00382">
    <property type="entry name" value="AAA"/>
    <property type="match status" value="1"/>
</dbReference>
<dbReference type="SUPFAM" id="SSF52540">
    <property type="entry name" value="P-loop containing nucleoside triphosphate hydrolases"/>
    <property type="match status" value="1"/>
</dbReference>
<dbReference type="GO" id="GO:0016887">
    <property type="term" value="F:ATP hydrolysis activity"/>
    <property type="evidence" value="ECO:0007669"/>
    <property type="project" value="InterPro"/>
</dbReference>
<dbReference type="Gene3D" id="1.20.5.5270">
    <property type="match status" value="1"/>
</dbReference>
<dbReference type="GO" id="GO:0005524">
    <property type="term" value="F:ATP binding"/>
    <property type="evidence" value="ECO:0007669"/>
    <property type="project" value="UniProtKB-KW"/>
</dbReference>
<dbReference type="Pfam" id="PF00004">
    <property type="entry name" value="AAA"/>
    <property type="match status" value="1"/>
</dbReference>
<keyword evidence="10" id="KW-0175">Coiled coil</keyword>
<dbReference type="FunFam" id="1.20.5.5270:FF:000002">
    <property type="entry name" value="Lon protease homolog"/>
    <property type="match status" value="1"/>
</dbReference>
<dbReference type="InterPro" id="IPR003959">
    <property type="entry name" value="ATPase_AAA_core"/>
</dbReference>
<evidence type="ECO:0000313" key="12">
    <source>
        <dbReference type="EMBL" id="SUO97042.1"/>
    </source>
</evidence>
<evidence type="ECO:0000256" key="6">
    <source>
        <dbReference type="ARBA" id="ARBA00022840"/>
    </source>
</evidence>
<dbReference type="GO" id="GO:0006508">
    <property type="term" value="P:proteolysis"/>
    <property type="evidence" value="ECO:0007669"/>
    <property type="project" value="UniProtKB-KW"/>
</dbReference>
<dbReference type="Gene3D" id="3.40.50.300">
    <property type="entry name" value="P-loop containing nucleotide triphosphate hydrolases"/>
    <property type="match status" value="1"/>
</dbReference>
<reference evidence="12 13" key="1">
    <citation type="submission" date="2018-06" db="EMBL/GenBank/DDBJ databases">
        <authorList>
            <consortium name="Pathogen Informatics"/>
            <person name="Doyle S."/>
        </authorList>
    </citation>
    <scope>NUCLEOTIDE SEQUENCE [LARGE SCALE GENOMIC DNA]</scope>
    <source>
        <strain evidence="12 13">NCTC10717</strain>
    </source>
</reference>
<dbReference type="CDD" id="cd19500">
    <property type="entry name" value="RecA-like_Lon"/>
    <property type="match status" value="1"/>
</dbReference>
<keyword evidence="2 9" id="KW-0645">Protease</keyword>
<dbReference type="SUPFAM" id="SSF54211">
    <property type="entry name" value="Ribosomal protein S5 domain 2-like"/>
    <property type="match status" value="1"/>
</dbReference>
<evidence type="ECO:0000256" key="1">
    <source>
        <dbReference type="ARBA" id="ARBA00004496"/>
    </source>
</evidence>
<feature type="domain" description="Lon proteolytic" evidence="11">
    <location>
        <begin position="420"/>
        <end position="600"/>
    </location>
</feature>
<dbReference type="PANTHER" id="PTHR10046">
    <property type="entry name" value="ATP DEPENDENT LON PROTEASE FAMILY MEMBER"/>
    <property type="match status" value="1"/>
</dbReference>
<dbReference type="NCBIfam" id="TIGR00763">
    <property type="entry name" value="lon"/>
    <property type="match status" value="1"/>
</dbReference>
<sequence>MDIPVEARINILGTLNIQQRLEQVLILLEEEKDKAKLEQRIKKRVKEQMDKNQREYYLNEKIKAIQKELNDLDENQLSETEQLEAQIKEAKMPAAAEKKAVGELNKLKQMSPMSAEATVIRNYLEWMIDYPWSKRKRSQYDLEKAEAIFDRDHYGLADVKERIIEYLAVQKRNKNNKSPIICLVGPPGVGKTSLGKSVAEATGRDFDRISLGGVHDEAEIRGHRRTYIGALPGKIVQKMCKLGSNNPVILLDEIDKIGSDHRGDPASALLEVLDPAQNSSFSDHYLETDIDLSKVLFIATANTLNIPAPLLDRMEVIRIPGYTTREKLHIAERYIVPRQRKENALSEKEFVLQKGVLNQVVEDYTREAGVRNLEREIGKLARKAVRKLHDKSVKSVKITRDNLEDYLGVAKYRRSDEDLAPKIGSVTGLAWTSVGGELLQIETAAFSGKGKLTHTGQLGDVMKESIQAALTVVRHYLEAHDSDFRFADYDLHMHLPEGATPKDGPSAGIAMATALLSAFTRSKVRGDIAMTGEITLHGRVLAIGGLKEKLLAAQRGEIRTVLIPSDNVKDLRDVPEDVKKDLEIIAVSHVSEVFARVFAEESTPSKAFIPVQSLQNDGNMSKHAH</sequence>
<dbReference type="PROSITE" id="PS51786">
    <property type="entry name" value="LON_PROTEOLYTIC"/>
    <property type="match status" value="1"/>
</dbReference>
<dbReference type="EMBL" id="UHIA01000004">
    <property type="protein sequence ID" value="SUO97042.1"/>
    <property type="molecule type" value="Genomic_DNA"/>
</dbReference>
<dbReference type="InterPro" id="IPR008269">
    <property type="entry name" value="Lon_proteolytic"/>
</dbReference>
<dbReference type="EC" id="3.4.21.53" evidence="8 9"/>
<dbReference type="InterPro" id="IPR027065">
    <property type="entry name" value="Lon_Prtase"/>
</dbReference>
<dbReference type="InterPro" id="IPR014721">
    <property type="entry name" value="Ribsml_uS5_D2-typ_fold_subgr"/>
</dbReference>
<dbReference type="PROSITE" id="PS01046">
    <property type="entry name" value="LON_SER"/>
    <property type="match status" value="1"/>
</dbReference>
<dbReference type="Pfam" id="PF05362">
    <property type="entry name" value="Lon_C"/>
    <property type="match status" value="1"/>
</dbReference>
<evidence type="ECO:0000256" key="7">
    <source>
        <dbReference type="ARBA" id="ARBA00050665"/>
    </source>
</evidence>
<dbReference type="GO" id="GO:0004176">
    <property type="term" value="F:ATP-dependent peptidase activity"/>
    <property type="evidence" value="ECO:0007669"/>
    <property type="project" value="UniProtKB-UniRule"/>
</dbReference>
<name>A0A380MXN5_9GAMM</name>